<feature type="compositionally biased region" description="Basic and acidic residues" evidence="1">
    <location>
        <begin position="54"/>
        <end position="69"/>
    </location>
</feature>
<sequence>MMMDRVLVHPKRCSREDFLLQWNSSTVNSIDLKLRISAVLRTDGVLVHHRTMQSKRERERERERETERERVKSDCFAITGGARDVALNVYLLGFRPLMTGFFMAAAPIADALSLIGANLV</sequence>
<evidence type="ECO:0000313" key="2">
    <source>
        <dbReference type="EMBL" id="GBP71432.1"/>
    </source>
</evidence>
<organism evidence="2 3">
    <name type="scientific">Eumeta variegata</name>
    <name type="common">Bagworm moth</name>
    <name type="synonym">Eumeta japonica</name>
    <dbReference type="NCBI Taxonomy" id="151549"/>
    <lineage>
        <taxon>Eukaryota</taxon>
        <taxon>Metazoa</taxon>
        <taxon>Ecdysozoa</taxon>
        <taxon>Arthropoda</taxon>
        <taxon>Hexapoda</taxon>
        <taxon>Insecta</taxon>
        <taxon>Pterygota</taxon>
        <taxon>Neoptera</taxon>
        <taxon>Endopterygota</taxon>
        <taxon>Lepidoptera</taxon>
        <taxon>Glossata</taxon>
        <taxon>Ditrysia</taxon>
        <taxon>Tineoidea</taxon>
        <taxon>Psychidae</taxon>
        <taxon>Oiketicinae</taxon>
        <taxon>Eumeta</taxon>
    </lineage>
</organism>
<evidence type="ECO:0000313" key="3">
    <source>
        <dbReference type="Proteomes" id="UP000299102"/>
    </source>
</evidence>
<gene>
    <name evidence="2" type="ORF">EVAR_88590_1</name>
</gene>
<keyword evidence="3" id="KW-1185">Reference proteome</keyword>
<protein>
    <submittedName>
        <fullName evidence="2">Uncharacterized protein</fullName>
    </submittedName>
</protein>
<reference evidence="2 3" key="1">
    <citation type="journal article" date="2019" name="Commun. Biol.">
        <title>The bagworm genome reveals a unique fibroin gene that provides high tensile strength.</title>
        <authorList>
            <person name="Kono N."/>
            <person name="Nakamura H."/>
            <person name="Ohtoshi R."/>
            <person name="Tomita M."/>
            <person name="Numata K."/>
            <person name="Arakawa K."/>
        </authorList>
    </citation>
    <scope>NUCLEOTIDE SEQUENCE [LARGE SCALE GENOMIC DNA]</scope>
</reference>
<feature type="region of interest" description="Disordered" evidence="1">
    <location>
        <begin position="50"/>
        <end position="69"/>
    </location>
</feature>
<proteinExistence type="predicted"/>
<dbReference type="EMBL" id="BGZK01001108">
    <property type="protein sequence ID" value="GBP71432.1"/>
    <property type="molecule type" value="Genomic_DNA"/>
</dbReference>
<name>A0A4C1Y990_EUMVA</name>
<comment type="caution">
    <text evidence="2">The sequence shown here is derived from an EMBL/GenBank/DDBJ whole genome shotgun (WGS) entry which is preliminary data.</text>
</comment>
<accession>A0A4C1Y990</accession>
<evidence type="ECO:0000256" key="1">
    <source>
        <dbReference type="SAM" id="MobiDB-lite"/>
    </source>
</evidence>
<dbReference type="AlphaFoldDB" id="A0A4C1Y990"/>
<dbReference type="Proteomes" id="UP000299102">
    <property type="component" value="Unassembled WGS sequence"/>
</dbReference>